<proteinExistence type="predicted"/>
<feature type="domain" description="Calcineurin-like phosphoesterase" evidence="2">
    <location>
        <begin position="62"/>
        <end position="268"/>
    </location>
</feature>
<dbReference type="EMBL" id="QWET01000001">
    <property type="protein sequence ID" value="RIH67120.1"/>
    <property type="molecule type" value="Genomic_DNA"/>
</dbReference>
<dbReference type="SUPFAM" id="SSF56300">
    <property type="entry name" value="Metallo-dependent phosphatases"/>
    <property type="match status" value="1"/>
</dbReference>
<gene>
    <name evidence="3" type="ORF">D1164_01435</name>
</gene>
<feature type="chain" id="PRO_5017237943" evidence="1">
    <location>
        <begin position="25"/>
        <end position="359"/>
    </location>
</feature>
<dbReference type="InterPro" id="IPR004843">
    <property type="entry name" value="Calcineurin-like_PHP"/>
</dbReference>
<keyword evidence="1" id="KW-0732">Signal</keyword>
<dbReference type="Pfam" id="PF00149">
    <property type="entry name" value="Metallophos"/>
    <property type="match status" value="1"/>
</dbReference>
<comment type="caution">
    <text evidence="3">The sequence shown here is derived from an EMBL/GenBank/DDBJ whole genome shotgun (WGS) entry which is preliminary data.</text>
</comment>
<protein>
    <submittedName>
        <fullName evidence="3">Serine/threonine protein phosphatase</fullName>
    </submittedName>
</protein>
<evidence type="ECO:0000313" key="3">
    <source>
        <dbReference type="EMBL" id="RIH67120.1"/>
    </source>
</evidence>
<dbReference type="Gene3D" id="3.60.21.10">
    <property type="match status" value="1"/>
</dbReference>
<dbReference type="AlphaFoldDB" id="A0A399DB39"/>
<dbReference type="InterPro" id="IPR029052">
    <property type="entry name" value="Metallo-depent_PP-like"/>
</dbReference>
<feature type="signal peptide" evidence="1">
    <location>
        <begin position="1"/>
        <end position="24"/>
    </location>
</feature>
<reference evidence="3 4" key="1">
    <citation type="journal article" date="2015" name="Int. J. Syst. Evol. Microbiol.">
        <title>Mariniphaga sediminis sp. nov., isolated from coastal sediment.</title>
        <authorList>
            <person name="Wang F.Q."/>
            <person name="Shen Q.Y."/>
            <person name="Chen G.J."/>
            <person name="Du Z.J."/>
        </authorList>
    </citation>
    <scope>NUCLEOTIDE SEQUENCE [LARGE SCALE GENOMIC DNA]</scope>
    <source>
        <strain evidence="3 4">SY21</strain>
    </source>
</reference>
<dbReference type="GO" id="GO:0016787">
    <property type="term" value="F:hydrolase activity"/>
    <property type="evidence" value="ECO:0007669"/>
    <property type="project" value="InterPro"/>
</dbReference>
<evidence type="ECO:0000313" key="4">
    <source>
        <dbReference type="Proteomes" id="UP000266441"/>
    </source>
</evidence>
<organism evidence="3 4">
    <name type="scientific">Mariniphaga sediminis</name>
    <dbReference type="NCBI Taxonomy" id="1628158"/>
    <lineage>
        <taxon>Bacteria</taxon>
        <taxon>Pseudomonadati</taxon>
        <taxon>Bacteroidota</taxon>
        <taxon>Bacteroidia</taxon>
        <taxon>Marinilabiliales</taxon>
        <taxon>Prolixibacteraceae</taxon>
        <taxon>Mariniphaga</taxon>
    </lineage>
</organism>
<dbReference type="OrthoDB" id="9772095at2"/>
<keyword evidence="4" id="KW-1185">Reference proteome</keyword>
<accession>A0A399DB39</accession>
<evidence type="ECO:0000256" key="1">
    <source>
        <dbReference type="SAM" id="SignalP"/>
    </source>
</evidence>
<evidence type="ECO:0000259" key="2">
    <source>
        <dbReference type="Pfam" id="PF00149"/>
    </source>
</evidence>
<sequence length="359" mass="41022">MNNLFKKILFLLFLQILSLSQLLAQQNAFVKLNNPDSWTMVLIPDPQAYVKFERNQPIMDIITTWLKTNKEELNIELVLCTGDLVESNNSIIPGPKYGGDQTAWQQWEAISHSFNKLNSVVPYILCVGNHDLETSKGACRYSQFNSWFPPNGNPLTEKLLVDMFPNPSNVKTLENAYYEFVSPHGVPFLIFSLEFLPRNTIVKQAEKIVRMDKYEKYKSIVLTHSYLEADNSRCLKEGYRLKDVTNGEDLWKRLIAPSENIEMVICGHKAGKTHREHVGYRIDRNAGGKGVHQILFNAQWEGGGPNGNGGDGWIRIFEFLPDKKTVLVKTFSPLFAISPETRDKAFRTADCDQYELKLK</sequence>
<name>A0A399DB39_9BACT</name>
<dbReference type="Proteomes" id="UP000266441">
    <property type="component" value="Unassembled WGS sequence"/>
</dbReference>